<feature type="domain" description="HMG box" evidence="2">
    <location>
        <begin position="81"/>
        <end position="130"/>
    </location>
</feature>
<reference evidence="4" key="1">
    <citation type="journal article" date="2020" name="Nature">
        <title>Giant virus diversity and host interactions through global metagenomics.</title>
        <authorList>
            <person name="Schulz F."/>
            <person name="Roux S."/>
            <person name="Paez-Espino D."/>
            <person name="Jungbluth S."/>
            <person name="Walsh D.A."/>
            <person name="Denef V.J."/>
            <person name="McMahon K.D."/>
            <person name="Konstantinidis K.T."/>
            <person name="Eloe-Fadrosh E.A."/>
            <person name="Kyrpides N.C."/>
            <person name="Woyke T."/>
        </authorList>
    </citation>
    <scope>NUCLEOTIDE SEQUENCE</scope>
    <source>
        <strain evidence="4">GVMAG-M-3300023174-104</strain>
    </source>
</reference>
<accession>A0A6C0D243</accession>
<feature type="region of interest" description="Disordered" evidence="1">
    <location>
        <begin position="277"/>
        <end position="321"/>
    </location>
</feature>
<dbReference type="Gene3D" id="1.10.30.10">
    <property type="entry name" value="High mobility group box domain"/>
    <property type="match status" value="1"/>
</dbReference>
<dbReference type="SUPFAM" id="SSF68906">
    <property type="entry name" value="SAP domain"/>
    <property type="match status" value="1"/>
</dbReference>
<dbReference type="SMART" id="SM00398">
    <property type="entry name" value="HMG"/>
    <property type="match status" value="1"/>
</dbReference>
<dbReference type="SUPFAM" id="SSF47095">
    <property type="entry name" value="HMG-box"/>
    <property type="match status" value="1"/>
</dbReference>
<feature type="compositionally biased region" description="Polar residues" evidence="1">
    <location>
        <begin position="278"/>
        <end position="289"/>
    </location>
</feature>
<organism evidence="4">
    <name type="scientific">viral metagenome</name>
    <dbReference type="NCBI Taxonomy" id="1070528"/>
    <lineage>
        <taxon>unclassified sequences</taxon>
        <taxon>metagenomes</taxon>
        <taxon>organismal metagenomes</taxon>
    </lineage>
</organism>
<dbReference type="CDD" id="cd00084">
    <property type="entry name" value="HMG-box_SF"/>
    <property type="match status" value="1"/>
</dbReference>
<dbReference type="AlphaFoldDB" id="A0A6C0D243"/>
<dbReference type="Gene3D" id="1.10.720.30">
    <property type="entry name" value="SAP domain"/>
    <property type="match status" value="1"/>
</dbReference>
<proteinExistence type="predicted"/>
<dbReference type="PROSITE" id="PS50800">
    <property type="entry name" value="SAP"/>
    <property type="match status" value="1"/>
</dbReference>
<dbReference type="EMBL" id="MN739518">
    <property type="protein sequence ID" value="QHT10144.1"/>
    <property type="molecule type" value="Genomic_DNA"/>
</dbReference>
<evidence type="ECO:0000259" key="3">
    <source>
        <dbReference type="PROSITE" id="PS50800"/>
    </source>
</evidence>
<dbReference type="Pfam" id="PF00505">
    <property type="entry name" value="HMG_box"/>
    <property type="match status" value="1"/>
</dbReference>
<protein>
    <recommendedName>
        <fullName evidence="5">HMG box domain-containing protein</fullName>
    </recommendedName>
</protein>
<dbReference type="InterPro" id="IPR036361">
    <property type="entry name" value="SAP_dom_sf"/>
</dbReference>
<dbReference type="InterPro" id="IPR003034">
    <property type="entry name" value="SAP_dom"/>
</dbReference>
<dbReference type="PROSITE" id="PS50118">
    <property type="entry name" value="HMG_BOX_2"/>
    <property type="match status" value="1"/>
</dbReference>
<dbReference type="Pfam" id="PF02037">
    <property type="entry name" value="SAP"/>
    <property type="match status" value="1"/>
</dbReference>
<name>A0A6C0D243_9ZZZZ</name>
<evidence type="ECO:0000256" key="1">
    <source>
        <dbReference type="SAM" id="MobiDB-lite"/>
    </source>
</evidence>
<evidence type="ECO:0000259" key="2">
    <source>
        <dbReference type="PROSITE" id="PS50118"/>
    </source>
</evidence>
<evidence type="ECO:0000313" key="4">
    <source>
        <dbReference type="EMBL" id="QHT10144.1"/>
    </source>
</evidence>
<dbReference type="InterPro" id="IPR036910">
    <property type="entry name" value="HMG_box_dom_sf"/>
</dbReference>
<evidence type="ECO:0008006" key="5">
    <source>
        <dbReference type="Google" id="ProtNLM"/>
    </source>
</evidence>
<dbReference type="InterPro" id="IPR009071">
    <property type="entry name" value="HMG_box_dom"/>
</dbReference>
<feature type="domain" description="SAP" evidence="3">
    <location>
        <begin position="244"/>
        <end position="278"/>
    </location>
</feature>
<feature type="region of interest" description="Disordered" evidence="1">
    <location>
        <begin position="147"/>
        <end position="245"/>
    </location>
</feature>
<sequence>MPSSHGFSVMMNKNFNAMNAAYEKHIQTFLEKTATKYELSLEELKESWKEYDITSTISFSLKKKKGSGNESNGGDGFTTVKKPKQMPFIVFSNRHRAVMKEQNPNAKHIDIAKLLGQKWKALSKEEQSQYYIQIPTVATAPLTTESTINNSTEPTVMTHLPPPRQLFASSSDSQEEDEDDDRTSSSEMVSFSSRLENDAAVGAPPPAATANRPNKTSLTTKIQKKKTESISCGGGGGGDDGNMFDSKKIKELRQMCSEQGLSMDGKKEVLIQRLMDKLNTTRVPTSPSSYHDEEEPRLNTTQLDQSDDEENEFEYNASDSD</sequence>